<sequence>MMKSKCILSISRAVLAGLAFSGLSASAQAAYSYGDDAQVPEFSYNFVEGAYDNYDFDGLDADIGRLSMSYDVASKLNIIGEYANGDIDNPTGGSSLDYEAFAIGLGYHTPVAPRTDVTANIKYINQDIDSISDDDGYGVGIGLRHKLMGKVELDANIDYMDLDDNDDTRFGVGARYDINNKVSVGVDYSTSSEDVDIISSNIRFNF</sequence>
<dbReference type="Pfam" id="PF13505">
    <property type="entry name" value="OMP_b-brl"/>
    <property type="match status" value="1"/>
</dbReference>
<gene>
    <name evidence="4" type="ORF">DKT75_19515</name>
</gene>
<organism evidence="4 5">
    <name type="scientific">Leucothrix arctica</name>
    <dbReference type="NCBI Taxonomy" id="1481894"/>
    <lineage>
        <taxon>Bacteria</taxon>
        <taxon>Pseudomonadati</taxon>
        <taxon>Pseudomonadota</taxon>
        <taxon>Gammaproteobacteria</taxon>
        <taxon>Thiotrichales</taxon>
        <taxon>Thiotrichaceae</taxon>
        <taxon>Leucothrix</taxon>
    </lineage>
</organism>
<protein>
    <recommendedName>
        <fullName evidence="3">Outer membrane protein beta-barrel domain-containing protein</fullName>
    </recommendedName>
</protein>
<dbReference type="Gene3D" id="2.40.160.10">
    <property type="entry name" value="Porin"/>
    <property type="match status" value="1"/>
</dbReference>
<evidence type="ECO:0000313" key="5">
    <source>
        <dbReference type="Proteomes" id="UP000245506"/>
    </source>
</evidence>
<dbReference type="SUPFAM" id="SSF56935">
    <property type="entry name" value="Porins"/>
    <property type="match status" value="1"/>
</dbReference>
<evidence type="ECO:0000259" key="3">
    <source>
        <dbReference type="Pfam" id="PF13505"/>
    </source>
</evidence>
<proteinExistence type="predicted"/>
<comment type="caution">
    <text evidence="4">The sequence shown here is derived from an EMBL/GenBank/DDBJ whole genome shotgun (WGS) entry which is preliminary data.</text>
</comment>
<dbReference type="InterPro" id="IPR027385">
    <property type="entry name" value="Beta-barrel_OMP"/>
</dbReference>
<dbReference type="Proteomes" id="UP000245506">
    <property type="component" value="Unassembled WGS sequence"/>
</dbReference>
<keyword evidence="5" id="KW-1185">Reference proteome</keyword>
<reference evidence="4 5" key="1">
    <citation type="submission" date="2018-05" db="EMBL/GenBank/DDBJ databases">
        <title>Leucothrix arctica sp. nov., isolated from Arctic seawater.</title>
        <authorList>
            <person name="Choi A."/>
            <person name="Baek K."/>
        </authorList>
    </citation>
    <scope>NUCLEOTIDE SEQUENCE [LARGE SCALE GENOMIC DNA]</scope>
    <source>
        <strain evidence="4 5">IMCC9719</strain>
    </source>
</reference>
<dbReference type="EMBL" id="QGKL01000042">
    <property type="protein sequence ID" value="PWQ93794.1"/>
    <property type="molecule type" value="Genomic_DNA"/>
</dbReference>
<feature type="signal peptide" evidence="2">
    <location>
        <begin position="1"/>
        <end position="29"/>
    </location>
</feature>
<feature type="chain" id="PRO_5016284935" description="Outer membrane protein beta-barrel domain-containing protein" evidence="2">
    <location>
        <begin position="30"/>
        <end position="206"/>
    </location>
</feature>
<dbReference type="InterPro" id="IPR023614">
    <property type="entry name" value="Porin_dom_sf"/>
</dbReference>
<evidence type="ECO:0000256" key="1">
    <source>
        <dbReference type="ARBA" id="ARBA00022729"/>
    </source>
</evidence>
<evidence type="ECO:0000313" key="4">
    <source>
        <dbReference type="EMBL" id="PWQ93794.1"/>
    </source>
</evidence>
<keyword evidence="1 2" id="KW-0732">Signal</keyword>
<name>A0A317C5A0_9GAMM</name>
<dbReference type="AlphaFoldDB" id="A0A317C5A0"/>
<accession>A0A317C5A0</accession>
<evidence type="ECO:0000256" key="2">
    <source>
        <dbReference type="SAM" id="SignalP"/>
    </source>
</evidence>
<feature type="domain" description="Outer membrane protein beta-barrel" evidence="3">
    <location>
        <begin position="18"/>
        <end position="168"/>
    </location>
</feature>